<reference evidence="2 3" key="1">
    <citation type="journal article" date="2017" name="New Microbes New Infect">
        <title>Genome sequence of 'Leucobacter massiliensis' sp. nov. isolated from human pharynx after travel to the 2014 Hajj.</title>
        <authorList>
            <person name="Leangapichart T."/>
            <person name="Gautret P."/>
            <person name="Nguyen T.T."/>
            <person name="Armstrong N."/>
            <person name="Rolain J.M."/>
        </authorList>
    </citation>
    <scope>NUCLEOTIDE SEQUENCE [LARGE SCALE GENOMIC DNA]</scope>
    <source>
        <strain evidence="2 3">122RC15</strain>
    </source>
</reference>
<dbReference type="AlphaFoldDB" id="A0A2S9QMQ3"/>
<proteinExistence type="predicted"/>
<sequence>MSAHLTRIDPDLPLCWEDPYTLRVGFERAHTRLVDPTAREQRLLARLLRGIERPRLGEAVRALGVSRGDAQRLFQQLREVLVSEPPPRPRPLSRRLNAVLSDDGREVPGLRDALLGTGLCGLDGHAPHELAIHVERFLEPLGRAQRWLIAGVPHLLVRFTDGAVHVGPLVGPRGSPCHSCVTLALLRRDPAYPVLASQLAGRTPSSESGAAAHMVAAFAGQLLRAWQAGDDTAHIIRYVIPVRRGLVSGAPLVDVVAPHQECACTLPDDGTSPAAAAARPAGAPSLRAAGRPR</sequence>
<dbReference type="RefSeq" id="WP_105805332.1">
    <property type="nucleotide sequence ID" value="NZ_MWZD01000017.1"/>
</dbReference>
<feature type="region of interest" description="Disordered" evidence="1">
    <location>
        <begin position="269"/>
        <end position="293"/>
    </location>
</feature>
<dbReference type="EMBL" id="MWZD01000017">
    <property type="protein sequence ID" value="PRI10872.1"/>
    <property type="molecule type" value="Genomic_DNA"/>
</dbReference>
<accession>A0A2S9QMQ3</accession>
<keyword evidence="3" id="KW-1185">Reference proteome</keyword>
<dbReference type="Proteomes" id="UP000238650">
    <property type="component" value="Unassembled WGS sequence"/>
</dbReference>
<feature type="compositionally biased region" description="Low complexity" evidence="1">
    <location>
        <begin position="272"/>
        <end position="293"/>
    </location>
</feature>
<name>A0A2S9QMQ3_9MICO</name>
<organism evidence="2 3">
    <name type="scientific">Leucobacter massiliensis</name>
    <dbReference type="NCBI Taxonomy" id="1686285"/>
    <lineage>
        <taxon>Bacteria</taxon>
        <taxon>Bacillati</taxon>
        <taxon>Actinomycetota</taxon>
        <taxon>Actinomycetes</taxon>
        <taxon>Micrococcales</taxon>
        <taxon>Microbacteriaceae</taxon>
        <taxon>Leucobacter</taxon>
    </lineage>
</organism>
<evidence type="ECO:0000313" key="2">
    <source>
        <dbReference type="EMBL" id="PRI10872.1"/>
    </source>
</evidence>
<dbReference type="Gene3D" id="3.40.50.720">
    <property type="entry name" value="NAD(P)-binding Rossmann-like Domain"/>
    <property type="match status" value="1"/>
</dbReference>
<evidence type="ECO:0008006" key="4">
    <source>
        <dbReference type="Google" id="ProtNLM"/>
    </source>
</evidence>
<protein>
    <recommendedName>
        <fullName evidence="4">Bacteriocin biosynthesis cyclodehydratase domain-containing protein</fullName>
    </recommendedName>
</protein>
<comment type="caution">
    <text evidence="2">The sequence shown here is derived from an EMBL/GenBank/DDBJ whole genome shotgun (WGS) entry which is preliminary data.</text>
</comment>
<evidence type="ECO:0000256" key="1">
    <source>
        <dbReference type="SAM" id="MobiDB-lite"/>
    </source>
</evidence>
<evidence type="ECO:0000313" key="3">
    <source>
        <dbReference type="Proteomes" id="UP000238650"/>
    </source>
</evidence>
<dbReference type="OrthoDB" id="4426339at2"/>
<gene>
    <name evidence="2" type="ORF">B4915_08260</name>
</gene>